<evidence type="ECO:0000256" key="1">
    <source>
        <dbReference type="SAM" id="MobiDB-lite"/>
    </source>
</evidence>
<name>A0AAN7ZWR1_9PEZI</name>
<feature type="compositionally biased region" description="Basic and acidic residues" evidence="1">
    <location>
        <begin position="210"/>
        <end position="228"/>
    </location>
</feature>
<feature type="region of interest" description="Disordered" evidence="1">
    <location>
        <begin position="195"/>
        <end position="228"/>
    </location>
</feature>
<dbReference type="EMBL" id="JAVRQU010000017">
    <property type="protein sequence ID" value="KAK5693377.1"/>
    <property type="molecule type" value="Genomic_DNA"/>
</dbReference>
<dbReference type="Proteomes" id="UP001310594">
    <property type="component" value="Unassembled WGS sequence"/>
</dbReference>
<organism evidence="2 3">
    <name type="scientific">Elasticomyces elasticus</name>
    <dbReference type="NCBI Taxonomy" id="574655"/>
    <lineage>
        <taxon>Eukaryota</taxon>
        <taxon>Fungi</taxon>
        <taxon>Dikarya</taxon>
        <taxon>Ascomycota</taxon>
        <taxon>Pezizomycotina</taxon>
        <taxon>Dothideomycetes</taxon>
        <taxon>Dothideomycetidae</taxon>
        <taxon>Mycosphaerellales</taxon>
        <taxon>Teratosphaeriaceae</taxon>
        <taxon>Elasticomyces</taxon>
    </lineage>
</organism>
<evidence type="ECO:0000313" key="2">
    <source>
        <dbReference type="EMBL" id="KAK5693377.1"/>
    </source>
</evidence>
<accession>A0AAN7ZWR1</accession>
<proteinExistence type="predicted"/>
<protein>
    <submittedName>
        <fullName evidence="2">Uncharacterized protein</fullName>
    </submittedName>
</protein>
<sequence>MALRAAYPPIFHHPSLTTRLSPTQTQLQLASFLSLTENSPYLHPDAQLSTSGITFAAQSGPKGGIALHHLRRIEAGLRGERLGLETAAELEEEYGVDAGKPESDDRHLDSLIAGTASSNGGGLLKGVLKRKRTTDWAESTLPNAGEGDSQEPLNDYEDKEYYELSQRNAVGEVGDRGYHVVKQNGAPPAIQHVVTKEDKRAAKKLKKKGEKVERADKRAEVKEREAKG</sequence>
<comment type="caution">
    <text evidence="2">The sequence shown here is derived from an EMBL/GenBank/DDBJ whole genome shotgun (WGS) entry which is preliminary data.</text>
</comment>
<dbReference type="AlphaFoldDB" id="A0AAN7ZWR1"/>
<evidence type="ECO:0000313" key="3">
    <source>
        <dbReference type="Proteomes" id="UP001310594"/>
    </source>
</evidence>
<reference evidence="2" key="1">
    <citation type="submission" date="2023-08" db="EMBL/GenBank/DDBJ databases">
        <title>Black Yeasts Isolated from many extreme environments.</title>
        <authorList>
            <person name="Coleine C."/>
            <person name="Stajich J.E."/>
            <person name="Selbmann L."/>
        </authorList>
    </citation>
    <scope>NUCLEOTIDE SEQUENCE</scope>
    <source>
        <strain evidence="2">CCFEE 5810</strain>
    </source>
</reference>
<gene>
    <name evidence="2" type="ORF">LTR97_009946</name>
</gene>